<sequence length="65" mass="7523">MTKVMVHSGNVEGALRKLKVDKDGSRAKLKERTQGYLKPGVKRRNAKKEGIINTRRRNARENRYN</sequence>
<accession>A0A9D0ZT63</accession>
<proteinExistence type="inferred from homology"/>
<name>A0A9D0ZT63_9FIRM</name>
<comment type="similarity">
    <text evidence="1">Belongs to the bacterial ribosomal protein bS21 family.</text>
</comment>
<dbReference type="GO" id="GO:1990904">
    <property type="term" value="C:ribonucleoprotein complex"/>
    <property type="evidence" value="ECO:0007669"/>
    <property type="project" value="UniProtKB-KW"/>
</dbReference>
<dbReference type="AlphaFoldDB" id="A0A9D0ZT63"/>
<evidence type="ECO:0000313" key="7">
    <source>
        <dbReference type="Proteomes" id="UP000886786"/>
    </source>
</evidence>
<feature type="region of interest" description="Disordered" evidence="5">
    <location>
        <begin position="44"/>
        <end position="65"/>
    </location>
</feature>
<comment type="caution">
    <text evidence="6">The sequence shown here is derived from an EMBL/GenBank/DDBJ whole genome shotgun (WGS) entry which is preliminary data.</text>
</comment>
<evidence type="ECO:0000256" key="5">
    <source>
        <dbReference type="SAM" id="MobiDB-lite"/>
    </source>
</evidence>
<dbReference type="GO" id="GO:0005840">
    <property type="term" value="C:ribosome"/>
    <property type="evidence" value="ECO:0007669"/>
    <property type="project" value="UniProtKB-KW"/>
</dbReference>
<evidence type="ECO:0000256" key="3">
    <source>
        <dbReference type="ARBA" id="ARBA00023274"/>
    </source>
</evidence>
<dbReference type="NCBIfam" id="TIGR00030">
    <property type="entry name" value="S21p"/>
    <property type="match status" value="1"/>
</dbReference>
<gene>
    <name evidence="6" type="primary">rpsU</name>
    <name evidence="6" type="ORF">IAB27_05525</name>
</gene>
<protein>
    <recommendedName>
        <fullName evidence="4">Small ribosomal subunit protein bS21</fullName>
    </recommendedName>
</protein>
<dbReference type="GO" id="GO:0006412">
    <property type="term" value="P:translation"/>
    <property type="evidence" value="ECO:0007669"/>
    <property type="project" value="InterPro"/>
</dbReference>
<evidence type="ECO:0000256" key="4">
    <source>
        <dbReference type="ARBA" id="ARBA00035135"/>
    </source>
</evidence>
<dbReference type="InterPro" id="IPR001911">
    <property type="entry name" value="Ribosomal_bS21"/>
</dbReference>
<keyword evidence="2 6" id="KW-0689">Ribosomal protein</keyword>
<reference evidence="6" key="2">
    <citation type="journal article" date="2021" name="PeerJ">
        <title>Extensive microbial diversity within the chicken gut microbiome revealed by metagenomics and culture.</title>
        <authorList>
            <person name="Gilroy R."/>
            <person name="Ravi A."/>
            <person name="Getino M."/>
            <person name="Pursley I."/>
            <person name="Horton D.L."/>
            <person name="Alikhan N.F."/>
            <person name="Baker D."/>
            <person name="Gharbi K."/>
            <person name="Hall N."/>
            <person name="Watson M."/>
            <person name="Adriaenssens E.M."/>
            <person name="Foster-Nyarko E."/>
            <person name="Jarju S."/>
            <person name="Secka A."/>
            <person name="Antonio M."/>
            <person name="Oren A."/>
            <person name="Chaudhuri R.R."/>
            <person name="La Ragione R."/>
            <person name="Hildebrand F."/>
            <person name="Pallen M.J."/>
        </authorList>
    </citation>
    <scope>NUCLEOTIDE SEQUENCE</scope>
    <source>
        <strain evidence="6">CHK147-3167</strain>
    </source>
</reference>
<reference evidence="6" key="1">
    <citation type="submission" date="2020-10" db="EMBL/GenBank/DDBJ databases">
        <authorList>
            <person name="Gilroy R."/>
        </authorList>
    </citation>
    <scope>NUCLEOTIDE SEQUENCE</scope>
    <source>
        <strain evidence="6">CHK147-3167</strain>
    </source>
</reference>
<keyword evidence="3" id="KW-0687">Ribonucleoprotein</keyword>
<dbReference type="Proteomes" id="UP000886786">
    <property type="component" value="Unassembled WGS sequence"/>
</dbReference>
<evidence type="ECO:0000256" key="1">
    <source>
        <dbReference type="ARBA" id="ARBA00006640"/>
    </source>
</evidence>
<evidence type="ECO:0000313" key="6">
    <source>
        <dbReference type="EMBL" id="HIQ91062.1"/>
    </source>
</evidence>
<dbReference type="GO" id="GO:0003735">
    <property type="term" value="F:structural constituent of ribosome"/>
    <property type="evidence" value="ECO:0007669"/>
    <property type="project" value="InterPro"/>
</dbReference>
<organism evidence="6 7">
    <name type="scientific">Candidatus Coprosoma intestinipullorum</name>
    <dbReference type="NCBI Taxonomy" id="2840752"/>
    <lineage>
        <taxon>Bacteria</taxon>
        <taxon>Bacillati</taxon>
        <taxon>Bacillota</taxon>
        <taxon>Bacillota incertae sedis</taxon>
        <taxon>Candidatus Coprosoma</taxon>
    </lineage>
</organism>
<evidence type="ECO:0000256" key="2">
    <source>
        <dbReference type="ARBA" id="ARBA00022980"/>
    </source>
</evidence>
<dbReference type="EMBL" id="DVFV01000096">
    <property type="protein sequence ID" value="HIQ91062.1"/>
    <property type="molecule type" value="Genomic_DNA"/>
</dbReference>